<keyword evidence="1" id="KW-0547">Nucleotide-binding</keyword>
<feature type="region of interest" description="Disordered" evidence="3">
    <location>
        <begin position="1"/>
        <end position="34"/>
    </location>
</feature>
<evidence type="ECO:0000256" key="1">
    <source>
        <dbReference type="ARBA" id="ARBA00022741"/>
    </source>
</evidence>
<dbReference type="Pfam" id="PF00271">
    <property type="entry name" value="Helicase_C"/>
    <property type="match status" value="1"/>
</dbReference>
<protein>
    <recommendedName>
        <fullName evidence="8">P-loop containing nucleoside triphosphate hydrolase protein</fullName>
    </recommendedName>
</protein>
<dbReference type="Proteomes" id="UP000007431">
    <property type="component" value="Unassembled WGS sequence"/>
</dbReference>
<dbReference type="GO" id="GO:0006289">
    <property type="term" value="P:nucleotide-excision repair"/>
    <property type="evidence" value="ECO:0007669"/>
    <property type="project" value="TreeGrafter"/>
</dbReference>
<dbReference type="PANTHER" id="PTHR47957:SF3">
    <property type="entry name" value="ATP-DEPENDENT HELICASE HRQ1"/>
    <property type="match status" value="1"/>
</dbReference>
<dbReference type="GO" id="GO:0005524">
    <property type="term" value="F:ATP binding"/>
    <property type="evidence" value="ECO:0007669"/>
    <property type="project" value="UniProtKB-KW"/>
</dbReference>
<evidence type="ECO:0000256" key="3">
    <source>
        <dbReference type="SAM" id="MobiDB-lite"/>
    </source>
</evidence>
<dbReference type="GO" id="GO:0005634">
    <property type="term" value="C:nucleus"/>
    <property type="evidence" value="ECO:0007669"/>
    <property type="project" value="TreeGrafter"/>
</dbReference>
<proteinExistence type="predicted"/>
<dbReference type="PROSITE" id="PS51194">
    <property type="entry name" value="HELICASE_CTER"/>
    <property type="match status" value="1"/>
</dbReference>
<dbReference type="VEuPathDB" id="FungiDB:SCHCODRAFT_02695418"/>
<dbReference type="HOGENOM" id="CLU_000809_1_0_1"/>
<dbReference type="InterPro" id="IPR018973">
    <property type="entry name" value="MZB"/>
</dbReference>
<dbReference type="PANTHER" id="PTHR47957">
    <property type="entry name" value="ATP-DEPENDENT HELICASE HRQ1"/>
    <property type="match status" value="1"/>
</dbReference>
<dbReference type="FunCoup" id="D8PVY0">
    <property type="interactions" value="303"/>
</dbReference>
<dbReference type="OMA" id="GAVHLHQ"/>
<keyword evidence="7" id="KW-1185">Reference proteome</keyword>
<dbReference type="InterPro" id="IPR055227">
    <property type="entry name" value="HRQ1_WHD"/>
</dbReference>
<dbReference type="PROSITE" id="PS51192">
    <property type="entry name" value="HELICASE_ATP_BIND_1"/>
    <property type="match status" value="1"/>
</dbReference>
<dbReference type="InterPro" id="IPR036390">
    <property type="entry name" value="WH_DNA-bd_sf"/>
</dbReference>
<dbReference type="InterPro" id="IPR014001">
    <property type="entry name" value="Helicase_ATP-bd"/>
</dbReference>
<feature type="non-terminal residue" evidence="6">
    <location>
        <position position="1093"/>
    </location>
</feature>
<evidence type="ECO:0000259" key="5">
    <source>
        <dbReference type="PROSITE" id="PS51194"/>
    </source>
</evidence>
<dbReference type="InterPro" id="IPR027417">
    <property type="entry name" value="P-loop_NTPase"/>
</dbReference>
<dbReference type="SMART" id="SM01075">
    <property type="entry name" value="CDT1"/>
    <property type="match status" value="1"/>
</dbReference>
<dbReference type="InterPro" id="IPR001650">
    <property type="entry name" value="Helicase_C-like"/>
</dbReference>
<dbReference type="InterPro" id="IPR011545">
    <property type="entry name" value="DEAD/DEAH_box_helicase_dom"/>
</dbReference>
<dbReference type="CDD" id="cd17923">
    <property type="entry name" value="DEXHc_Hrq1-like"/>
    <property type="match status" value="1"/>
</dbReference>
<accession>D8PVY0</accession>
<dbReference type="SUPFAM" id="SSF46785">
    <property type="entry name" value="Winged helix' DNA-binding domain"/>
    <property type="match status" value="1"/>
</dbReference>
<keyword evidence="2" id="KW-0067">ATP-binding</keyword>
<dbReference type="STRING" id="578458.D8PVY0"/>
<dbReference type="GO" id="GO:0003676">
    <property type="term" value="F:nucleic acid binding"/>
    <property type="evidence" value="ECO:0007669"/>
    <property type="project" value="InterPro"/>
</dbReference>
<evidence type="ECO:0008006" key="8">
    <source>
        <dbReference type="Google" id="ProtNLM"/>
    </source>
</evidence>
<dbReference type="GO" id="GO:0043138">
    <property type="term" value="F:3'-5' DNA helicase activity"/>
    <property type="evidence" value="ECO:0007669"/>
    <property type="project" value="TreeGrafter"/>
</dbReference>
<name>D8PVY0_SCHCM</name>
<dbReference type="Pfam" id="PF09369">
    <property type="entry name" value="MZB"/>
    <property type="match status" value="1"/>
</dbReference>
<dbReference type="SUPFAM" id="SSF52540">
    <property type="entry name" value="P-loop containing nucleoside triphosphate hydrolases"/>
    <property type="match status" value="1"/>
</dbReference>
<dbReference type="Pfam" id="PF22982">
    <property type="entry name" value="WHD_HRQ1"/>
    <property type="match status" value="1"/>
</dbReference>
<dbReference type="Pfam" id="PF08839">
    <property type="entry name" value="CDT1"/>
    <property type="match status" value="1"/>
</dbReference>
<dbReference type="EMBL" id="GL377303">
    <property type="protein sequence ID" value="EFJ00945.1"/>
    <property type="molecule type" value="Genomic_DNA"/>
</dbReference>
<dbReference type="Pfam" id="PF00270">
    <property type="entry name" value="DEAD"/>
    <property type="match status" value="1"/>
</dbReference>
<dbReference type="eggNOG" id="KOG4150">
    <property type="taxonomic scope" value="Eukaryota"/>
</dbReference>
<dbReference type="GO" id="GO:0036297">
    <property type="term" value="P:interstrand cross-link repair"/>
    <property type="evidence" value="ECO:0007669"/>
    <property type="project" value="TreeGrafter"/>
</dbReference>
<evidence type="ECO:0000313" key="6">
    <source>
        <dbReference type="EMBL" id="EFJ00945.1"/>
    </source>
</evidence>
<dbReference type="AlphaFoldDB" id="D8PVY0"/>
<dbReference type="Gene3D" id="3.40.50.300">
    <property type="entry name" value="P-loop containing nucleotide triphosphate hydrolases"/>
    <property type="match status" value="2"/>
</dbReference>
<dbReference type="InParanoid" id="D8PVY0"/>
<dbReference type="SMART" id="SM00487">
    <property type="entry name" value="DEXDc"/>
    <property type="match status" value="1"/>
</dbReference>
<feature type="domain" description="Helicase C-terminal" evidence="5">
    <location>
        <begin position="541"/>
        <end position="695"/>
    </location>
</feature>
<evidence type="ECO:0000313" key="7">
    <source>
        <dbReference type="Proteomes" id="UP000007431"/>
    </source>
</evidence>
<reference evidence="6 7" key="1">
    <citation type="journal article" date="2010" name="Nat. Biotechnol.">
        <title>Genome sequence of the model mushroom Schizophyllum commune.</title>
        <authorList>
            <person name="Ohm R.A."/>
            <person name="de Jong J.F."/>
            <person name="Lugones L.G."/>
            <person name="Aerts A."/>
            <person name="Kothe E."/>
            <person name="Stajich J.E."/>
            <person name="de Vries R.P."/>
            <person name="Record E."/>
            <person name="Levasseur A."/>
            <person name="Baker S.E."/>
            <person name="Bartholomew K.A."/>
            <person name="Coutinho P.M."/>
            <person name="Erdmann S."/>
            <person name="Fowler T.J."/>
            <person name="Gathman A.C."/>
            <person name="Lombard V."/>
            <person name="Henrissat B."/>
            <person name="Knabe N."/>
            <person name="Kuees U."/>
            <person name="Lilly W.W."/>
            <person name="Lindquist E."/>
            <person name="Lucas S."/>
            <person name="Magnuson J.K."/>
            <person name="Piumi F."/>
            <person name="Raudaskoski M."/>
            <person name="Salamov A."/>
            <person name="Schmutz J."/>
            <person name="Schwarze F.W.M.R."/>
            <person name="vanKuyk P.A."/>
            <person name="Horton J.S."/>
            <person name="Grigoriev I.V."/>
            <person name="Woesten H.A.B."/>
        </authorList>
    </citation>
    <scope>NUCLEOTIDE SEQUENCE [LARGE SCALE GENOMIC DNA]</scope>
    <source>
        <strain evidence="7">H4-8 / FGSC 9210</strain>
    </source>
</reference>
<gene>
    <name evidence="6" type="ORF">SCHCODRAFT_105350</name>
</gene>
<sequence>MSMKRTISDRPQVGGDGPPKKKARKGKGPAREANERAQWPEYFESLFKVFKALNTVLAFVSSRKHLATTFPVVRSSVEGLLKMPLKLEVVAELKALLPDLIKFAYIPKNELLVSDGQNQRSKSPDFGKYLSTSSDGAAVHEHVLILEFADNSKGKKSAAQGQLITMPPAMTPAAVKKLVEKRNERFVQAVDEYDLLYVSLVYTLTSMHSLLKATQPPEDPVQLLQAAGRDHIPVHPGVSPEQAPVRDLHIPDAASRPSIDELLTEIEKEEWYKNQMVANKVFEPRKSRTAPLANPLPDALAHALSASRGISAFYIHQAAAIDALDAGRNVIVSTSTASGKSVPTLRCLLEDSSSRAIFVYPTKALAQDQKAALQQLLGSCAGLEHIQVDTYDGDTPQERRRQIRERASIIFTNFDTLHASILPHEELWRPFLQDLKIFAIDELHYYTGLFGSHVAYILRRFRRLCAAVGNNHVKFVSCSATISNPRQHMERITGLPPSDIDIVTDDGAPCGEREFVVWNPPPVDEDMPMAGRKSSIGEATLLMRYLMKRGVRVILFCKIRKACELAMKTLRAQLSEEGRYDILDRVRSYRGGYSQEDRRAIERDAFSGHLLGIIATNALELGVDIGALDAVIMLGFPFSVASFRQQAGRAGRRSRDSLAILVGYGDPLDQHYMEHPEELFDGQIEDLVIDLESKVVLEAHLQCAAHEMPLSARDDVYFGPQMLEICDSRLSKDDDGWYHTHPKFLPYPAQFISIRGMQEEKYLAVDVTKPDAPRTLEEIEISRALFEIYEGAVFIHQGMTFMVNEISHDDRIARLVKADVNWVTSPRDYTDVDAKQTYRIREVQGSYRAYYGRVEVMTKVFGFFKIRNNSILDTVDVDSEPWLRDSTGFWVDLSQRVLDVLRAKNIMVAEAIHSAQHAFLNRFALAQEVRTECKAPEKEYMSRETSRKRPARLIFYDLPGKGGGVTSKAFDNVHDIFQKAADAIASCNCEEGCIKCIASTACKEKNEVHSKIGALVIIRDILGQLTDIKHIPDQQPSRGHVDSIVVAHPVKAAEGVTVEHTHTHEHTHAIEHTHAFEDTDIVEQKPNIASISS</sequence>
<evidence type="ECO:0000259" key="4">
    <source>
        <dbReference type="PROSITE" id="PS51192"/>
    </source>
</evidence>
<dbReference type="CDD" id="cd18797">
    <property type="entry name" value="SF2_C_Hrq"/>
    <property type="match status" value="1"/>
</dbReference>
<feature type="domain" description="Helicase ATP-binding" evidence="4">
    <location>
        <begin position="321"/>
        <end position="500"/>
    </location>
</feature>
<evidence type="ECO:0000256" key="2">
    <source>
        <dbReference type="ARBA" id="ARBA00022840"/>
    </source>
</evidence>
<dbReference type="InterPro" id="IPR014939">
    <property type="entry name" value="CDT1_Gemini-bd-like"/>
</dbReference>
<dbReference type="SMART" id="SM00490">
    <property type="entry name" value="HELICc"/>
    <property type="match status" value="1"/>
</dbReference>
<organism evidence="7">
    <name type="scientific">Schizophyllum commune (strain H4-8 / FGSC 9210)</name>
    <name type="common">Split gill fungus</name>
    <dbReference type="NCBI Taxonomy" id="578458"/>
    <lineage>
        <taxon>Eukaryota</taxon>
        <taxon>Fungi</taxon>
        <taxon>Dikarya</taxon>
        <taxon>Basidiomycota</taxon>
        <taxon>Agaricomycotina</taxon>
        <taxon>Agaricomycetes</taxon>
        <taxon>Agaricomycetidae</taxon>
        <taxon>Agaricales</taxon>
        <taxon>Schizophyllaceae</taxon>
        <taxon>Schizophyllum</taxon>
    </lineage>
</organism>